<sequence>MATGVGGAPLTATGSCAYGQTARSCFFYRTIFKSHRSFHSFTYTLLTSCITMTIHYCSLAAKSRNISVQSSLLISTDLKKENNKI</sequence>
<evidence type="ECO:0000313" key="2">
    <source>
        <dbReference type="Proteomes" id="UP000055024"/>
    </source>
</evidence>
<comment type="caution">
    <text evidence="1">The sequence shown here is derived from an EMBL/GenBank/DDBJ whole genome shotgun (WGS) entry which is preliminary data.</text>
</comment>
<protein>
    <submittedName>
        <fullName evidence="1">Uncharacterized protein</fullName>
    </submittedName>
</protein>
<dbReference type="AlphaFoldDB" id="A0A0V1GRX1"/>
<gene>
    <name evidence="1" type="ORF">T11_12732</name>
</gene>
<evidence type="ECO:0000313" key="1">
    <source>
        <dbReference type="EMBL" id="KRZ01086.1"/>
    </source>
</evidence>
<accession>A0A0V1GRX1</accession>
<reference evidence="1 2" key="1">
    <citation type="submission" date="2015-01" db="EMBL/GenBank/DDBJ databases">
        <title>Evolution of Trichinella species and genotypes.</title>
        <authorList>
            <person name="Korhonen P.K."/>
            <person name="Edoardo P."/>
            <person name="Giuseppe L.R."/>
            <person name="Gasser R.B."/>
        </authorList>
    </citation>
    <scope>NUCLEOTIDE SEQUENCE [LARGE SCALE GENOMIC DNA]</scope>
    <source>
        <strain evidence="1">ISS1029</strain>
    </source>
</reference>
<dbReference type="EMBL" id="JYDP01000339">
    <property type="protein sequence ID" value="KRZ01086.1"/>
    <property type="molecule type" value="Genomic_DNA"/>
</dbReference>
<proteinExistence type="predicted"/>
<keyword evidence="2" id="KW-1185">Reference proteome</keyword>
<organism evidence="1 2">
    <name type="scientific">Trichinella zimbabwensis</name>
    <dbReference type="NCBI Taxonomy" id="268475"/>
    <lineage>
        <taxon>Eukaryota</taxon>
        <taxon>Metazoa</taxon>
        <taxon>Ecdysozoa</taxon>
        <taxon>Nematoda</taxon>
        <taxon>Enoplea</taxon>
        <taxon>Dorylaimia</taxon>
        <taxon>Trichinellida</taxon>
        <taxon>Trichinellidae</taxon>
        <taxon>Trichinella</taxon>
    </lineage>
</organism>
<dbReference type="Proteomes" id="UP000055024">
    <property type="component" value="Unassembled WGS sequence"/>
</dbReference>
<name>A0A0V1GRX1_9BILA</name>